<dbReference type="AlphaFoldDB" id="A0A7J6A4S1"/>
<name>A0A7J6A4S1_AMEME</name>
<evidence type="ECO:0000313" key="1">
    <source>
        <dbReference type="EMBL" id="KAF4077855.1"/>
    </source>
</evidence>
<comment type="caution">
    <text evidence="1">The sequence shown here is derived from an EMBL/GenBank/DDBJ whole genome shotgun (WGS) entry which is preliminary data.</text>
</comment>
<reference evidence="1 2" key="1">
    <citation type="submission" date="2020-02" db="EMBL/GenBank/DDBJ databases">
        <title>A chromosome-scale genome assembly of the black bullhead catfish (Ameiurus melas).</title>
        <authorList>
            <person name="Wen M."/>
            <person name="Zham M."/>
            <person name="Cabau C."/>
            <person name="Klopp C."/>
            <person name="Donnadieu C."/>
            <person name="Roques C."/>
            <person name="Bouchez O."/>
            <person name="Lampietro C."/>
            <person name="Jouanno E."/>
            <person name="Herpin A."/>
            <person name="Louis A."/>
            <person name="Berthelot C."/>
            <person name="Parey E."/>
            <person name="Roest-Crollius H."/>
            <person name="Braasch I."/>
            <person name="Postlethwait J."/>
            <person name="Robinson-Rechavi M."/>
            <person name="Echchiki A."/>
            <person name="Begum T."/>
            <person name="Montfort J."/>
            <person name="Schartl M."/>
            <person name="Bobe J."/>
            <person name="Guiguen Y."/>
        </authorList>
    </citation>
    <scope>NUCLEOTIDE SEQUENCE [LARGE SCALE GENOMIC DNA]</scope>
    <source>
        <strain evidence="1">M_S1</strain>
        <tissue evidence="1">Blood</tissue>
    </source>
</reference>
<dbReference type="Proteomes" id="UP000593565">
    <property type="component" value="Unassembled WGS sequence"/>
</dbReference>
<accession>A0A7J6A4S1</accession>
<evidence type="ECO:0000313" key="2">
    <source>
        <dbReference type="Proteomes" id="UP000593565"/>
    </source>
</evidence>
<dbReference type="EMBL" id="JAAGNN010000017">
    <property type="protein sequence ID" value="KAF4077855.1"/>
    <property type="molecule type" value="Genomic_DNA"/>
</dbReference>
<protein>
    <submittedName>
        <fullName evidence="1">Uncharacterized protein</fullName>
    </submittedName>
</protein>
<proteinExistence type="predicted"/>
<gene>
    <name evidence="1" type="ORF">AMELA_G00192830</name>
</gene>
<keyword evidence="2" id="KW-1185">Reference proteome</keyword>
<sequence length="97" mass="10869">CPLAVRRPPAPRCTCSRIFSANSVMSFAGTRCFGSHVRNLQQDGGMRSSTPRHDSSQTCQRRDVLNDDQGLLKVMIRWSGEHGYGWRSLQDGRSSGW</sequence>
<organism evidence="1 2">
    <name type="scientific">Ameiurus melas</name>
    <name type="common">Black bullhead</name>
    <name type="synonym">Silurus melas</name>
    <dbReference type="NCBI Taxonomy" id="219545"/>
    <lineage>
        <taxon>Eukaryota</taxon>
        <taxon>Metazoa</taxon>
        <taxon>Chordata</taxon>
        <taxon>Craniata</taxon>
        <taxon>Vertebrata</taxon>
        <taxon>Euteleostomi</taxon>
        <taxon>Actinopterygii</taxon>
        <taxon>Neopterygii</taxon>
        <taxon>Teleostei</taxon>
        <taxon>Ostariophysi</taxon>
        <taxon>Siluriformes</taxon>
        <taxon>Ictaluridae</taxon>
        <taxon>Ameiurus</taxon>
    </lineage>
</organism>
<feature type="non-terminal residue" evidence="1">
    <location>
        <position position="1"/>
    </location>
</feature>